<gene>
    <name evidence="1" type="ORF">BD311DRAFT_745413</name>
</gene>
<evidence type="ECO:0000313" key="1">
    <source>
        <dbReference type="EMBL" id="TBU35005.1"/>
    </source>
</evidence>
<sequence>MTACRNNSRDRDHIPRLRIGPLCPIRKSTAEVVRRLYRLFTSRAWSGAHAASDLHFGLTFCSQHPLECSPATHFTLWRRFPVDNRSGRLLVKRTQSAVHEHELMLPSALQVRYGTTSLLSGSYTKLRTCPTSMRPRLPPTSHVGSVLVVARRTLLRARTVLLWGLS</sequence>
<dbReference type="EMBL" id="ML143387">
    <property type="protein sequence ID" value="TBU35005.1"/>
    <property type="molecule type" value="Genomic_DNA"/>
</dbReference>
<accession>A0A4Q9N468</accession>
<dbReference type="AlphaFoldDB" id="A0A4Q9N468"/>
<proteinExistence type="predicted"/>
<reference evidence="1" key="1">
    <citation type="submission" date="2019-01" db="EMBL/GenBank/DDBJ databases">
        <title>Draft genome sequences of three monokaryotic isolates of the white-rot basidiomycete fungus Dichomitus squalens.</title>
        <authorList>
            <consortium name="DOE Joint Genome Institute"/>
            <person name="Lopez S.C."/>
            <person name="Andreopoulos B."/>
            <person name="Pangilinan J."/>
            <person name="Lipzen A."/>
            <person name="Riley R."/>
            <person name="Ahrendt S."/>
            <person name="Ng V."/>
            <person name="Barry K."/>
            <person name="Daum C."/>
            <person name="Grigoriev I.V."/>
            <person name="Hilden K.S."/>
            <person name="Makela M.R."/>
            <person name="de Vries R.P."/>
        </authorList>
    </citation>
    <scope>NUCLEOTIDE SEQUENCE [LARGE SCALE GENOMIC DNA]</scope>
    <source>
        <strain evidence="1">OM18370.1</strain>
    </source>
</reference>
<name>A0A4Q9N468_9APHY</name>
<dbReference type="Proteomes" id="UP000292957">
    <property type="component" value="Unassembled WGS sequence"/>
</dbReference>
<organism evidence="1">
    <name type="scientific">Dichomitus squalens</name>
    <dbReference type="NCBI Taxonomy" id="114155"/>
    <lineage>
        <taxon>Eukaryota</taxon>
        <taxon>Fungi</taxon>
        <taxon>Dikarya</taxon>
        <taxon>Basidiomycota</taxon>
        <taxon>Agaricomycotina</taxon>
        <taxon>Agaricomycetes</taxon>
        <taxon>Polyporales</taxon>
        <taxon>Polyporaceae</taxon>
        <taxon>Dichomitus</taxon>
    </lineage>
</organism>
<protein>
    <submittedName>
        <fullName evidence="1">Uncharacterized protein</fullName>
    </submittedName>
</protein>